<dbReference type="KEGG" id="fmr:Fuma_03541"/>
<name>A0A1P8WIQ7_9PLAN</name>
<proteinExistence type="predicted"/>
<feature type="transmembrane region" description="Helical" evidence="1">
    <location>
        <begin position="29"/>
        <end position="47"/>
    </location>
</feature>
<evidence type="ECO:0000256" key="1">
    <source>
        <dbReference type="SAM" id="Phobius"/>
    </source>
</evidence>
<dbReference type="RefSeq" id="WP_158521048.1">
    <property type="nucleotide sequence ID" value="NZ_CP017641.1"/>
</dbReference>
<dbReference type="STRING" id="1891926.Fuma_03541"/>
<sequence>MSTLYPTTNDHKSFDGRHKCDDYTPRENLLGRLLLLAVILLAILLSSI</sequence>
<keyword evidence="3" id="KW-1185">Reference proteome</keyword>
<dbReference type="AlphaFoldDB" id="A0A1P8WIQ7"/>
<evidence type="ECO:0000313" key="2">
    <source>
        <dbReference type="EMBL" id="APZ93923.1"/>
    </source>
</evidence>
<reference evidence="2 3" key="1">
    <citation type="journal article" date="2016" name="Front. Microbiol.">
        <title>Fuerstia marisgermanicae gen. nov., sp. nov., an Unusual Member of the Phylum Planctomycetes from the German Wadden Sea.</title>
        <authorList>
            <person name="Kohn T."/>
            <person name="Heuer A."/>
            <person name="Jogler M."/>
            <person name="Vollmers J."/>
            <person name="Boedeker C."/>
            <person name="Bunk B."/>
            <person name="Rast P."/>
            <person name="Borchert D."/>
            <person name="Glockner I."/>
            <person name="Freese H.M."/>
            <person name="Klenk H.P."/>
            <person name="Overmann J."/>
            <person name="Kaster A.K."/>
            <person name="Rohde M."/>
            <person name="Wiegand S."/>
            <person name="Jogler C."/>
        </authorList>
    </citation>
    <scope>NUCLEOTIDE SEQUENCE [LARGE SCALE GENOMIC DNA]</scope>
    <source>
        <strain evidence="2 3">NH11</strain>
    </source>
</reference>
<dbReference type="EMBL" id="CP017641">
    <property type="protein sequence ID" value="APZ93923.1"/>
    <property type="molecule type" value="Genomic_DNA"/>
</dbReference>
<accession>A0A1P8WIQ7</accession>
<gene>
    <name evidence="2" type="ORF">Fuma_03541</name>
</gene>
<keyword evidence="1" id="KW-1133">Transmembrane helix</keyword>
<organism evidence="2 3">
    <name type="scientific">Fuerstiella marisgermanici</name>
    <dbReference type="NCBI Taxonomy" id="1891926"/>
    <lineage>
        <taxon>Bacteria</taxon>
        <taxon>Pseudomonadati</taxon>
        <taxon>Planctomycetota</taxon>
        <taxon>Planctomycetia</taxon>
        <taxon>Planctomycetales</taxon>
        <taxon>Planctomycetaceae</taxon>
        <taxon>Fuerstiella</taxon>
    </lineage>
</organism>
<dbReference type="Proteomes" id="UP000187735">
    <property type="component" value="Chromosome"/>
</dbReference>
<keyword evidence="1" id="KW-0812">Transmembrane</keyword>
<keyword evidence="1" id="KW-0472">Membrane</keyword>
<protein>
    <submittedName>
        <fullName evidence="2">Uncharacterized protein</fullName>
    </submittedName>
</protein>
<evidence type="ECO:0000313" key="3">
    <source>
        <dbReference type="Proteomes" id="UP000187735"/>
    </source>
</evidence>